<sequence length="359" mass="40152">MLLCFTLLAACSNDNIQNEESDENAEEQTKLKVYTTVYPLSYFTERIGGEFVEVESVYPPGANEHSFEPTQQDMIKFAEADLLFYIGLGLESFIDHAQETLKNENVEFIATTANVPEEKFSMSTGHSHDEHSEEAEDAHTEEHTDEEGTSESEDEHASHAEDGHEEHNEDELASHTEESHEGHNEIDAHVWLSAAISSDLAFSIKDALTEKMPDQAETFETNYQALVQELEALDGQFKDMVAQADSQTFFVSHAAFGYIAGEYDLQQVPIAGLNSQNEPSQKELTEIVALANELNIKYILFEQNVSSKLAETIQSEIGAEALTLHNLSVLTEEDIANNETYFTLMEQNIETLSKALENK</sequence>
<evidence type="ECO:0000256" key="4">
    <source>
        <dbReference type="SAM" id="MobiDB-lite"/>
    </source>
</evidence>
<proteinExistence type="inferred from homology"/>
<accession>A0A3S0RHM0</accession>
<keyword evidence="1 3" id="KW-0813">Transport</keyword>
<feature type="region of interest" description="Disordered" evidence="4">
    <location>
        <begin position="120"/>
        <end position="183"/>
    </location>
</feature>
<dbReference type="InterPro" id="IPR006127">
    <property type="entry name" value="ZnuA-like"/>
</dbReference>
<name>A0A3S0RHM0_9BACI</name>
<dbReference type="AlphaFoldDB" id="A0A3S0RHM0"/>
<dbReference type="EMBL" id="RYYR01000028">
    <property type="protein sequence ID" value="RUL49050.1"/>
    <property type="molecule type" value="Genomic_DNA"/>
</dbReference>
<dbReference type="GO" id="GO:0046872">
    <property type="term" value="F:metal ion binding"/>
    <property type="evidence" value="ECO:0007669"/>
    <property type="project" value="InterPro"/>
</dbReference>
<evidence type="ECO:0000313" key="6">
    <source>
        <dbReference type="Proteomes" id="UP000287910"/>
    </source>
</evidence>
<dbReference type="InterPro" id="IPR006129">
    <property type="entry name" value="AdhesinB"/>
</dbReference>
<reference evidence="5 6" key="1">
    <citation type="submission" date="2018-12" db="EMBL/GenBank/DDBJ databases">
        <title>Lysinibacillus antri sp. nov., isolated from a cave soil.</title>
        <authorList>
            <person name="Narsing Rao M.P."/>
            <person name="Zhang H."/>
            <person name="Dong Z.-Y."/>
            <person name="Niu X.-K."/>
            <person name="Zhang K."/>
            <person name="Fang B.-Z."/>
            <person name="Kang Y.-Q."/>
            <person name="Xiao M."/>
            <person name="Li W.-J."/>
        </authorList>
    </citation>
    <scope>NUCLEOTIDE SEQUENCE [LARGE SCALE GENOMIC DNA]</scope>
    <source>
        <strain evidence="5 6">SYSU K30002</strain>
    </source>
</reference>
<feature type="compositionally biased region" description="Basic and acidic residues" evidence="4">
    <location>
        <begin position="155"/>
        <end position="183"/>
    </location>
</feature>
<comment type="similarity">
    <text evidence="3">Belongs to the bacterial solute-binding protein 9 family.</text>
</comment>
<dbReference type="PANTHER" id="PTHR42953">
    <property type="entry name" value="HIGH-AFFINITY ZINC UPTAKE SYSTEM PROTEIN ZNUA-RELATED"/>
    <property type="match status" value="1"/>
</dbReference>
<organism evidence="5 6">
    <name type="scientific">Lysinibacillus antri</name>
    <dbReference type="NCBI Taxonomy" id="2498145"/>
    <lineage>
        <taxon>Bacteria</taxon>
        <taxon>Bacillati</taxon>
        <taxon>Bacillota</taxon>
        <taxon>Bacilli</taxon>
        <taxon>Bacillales</taxon>
        <taxon>Bacillaceae</taxon>
        <taxon>Lysinibacillus</taxon>
    </lineage>
</organism>
<comment type="caution">
    <text evidence="5">The sequence shown here is derived from an EMBL/GenBank/DDBJ whole genome shotgun (WGS) entry which is preliminary data.</text>
</comment>
<dbReference type="PRINTS" id="PR00690">
    <property type="entry name" value="ADHESNFAMILY"/>
</dbReference>
<dbReference type="GO" id="GO:0007155">
    <property type="term" value="P:cell adhesion"/>
    <property type="evidence" value="ECO:0007669"/>
    <property type="project" value="InterPro"/>
</dbReference>
<evidence type="ECO:0000313" key="5">
    <source>
        <dbReference type="EMBL" id="RUL49050.1"/>
    </source>
</evidence>
<dbReference type="InterPro" id="IPR006128">
    <property type="entry name" value="Lipoprotein_PsaA-like"/>
</dbReference>
<dbReference type="Pfam" id="PF01297">
    <property type="entry name" value="ZnuA"/>
    <property type="match status" value="1"/>
</dbReference>
<evidence type="ECO:0000256" key="2">
    <source>
        <dbReference type="ARBA" id="ARBA00022729"/>
    </source>
</evidence>
<feature type="compositionally biased region" description="Basic and acidic residues" evidence="4">
    <location>
        <begin position="120"/>
        <end position="142"/>
    </location>
</feature>
<dbReference type="Proteomes" id="UP000287910">
    <property type="component" value="Unassembled WGS sequence"/>
</dbReference>
<dbReference type="InterPro" id="IPR050492">
    <property type="entry name" value="Bact_metal-bind_prot9"/>
</dbReference>
<dbReference type="PANTHER" id="PTHR42953:SF8">
    <property type="entry name" value="ZINT DOMAIN-CONTAINING PROTEIN"/>
    <property type="match status" value="1"/>
</dbReference>
<keyword evidence="6" id="KW-1185">Reference proteome</keyword>
<dbReference type="Gene3D" id="3.40.50.1980">
    <property type="entry name" value="Nitrogenase molybdenum iron protein domain"/>
    <property type="match status" value="2"/>
</dbReference>
<evidence type="ECO:0000256" key="3">
    <source>
        <dbReference type="RuleBase" id="RU003512"/>
    </source>
</evidence>
<dbReference type="SUPFAM" id="SSF53807">
    <property type="entry name" value="Helical backbone' metal receptor"/>
    <property type="match status" value="1"/>
</dbReference>
<dbReference type="PRINTS" id="PR00691">
    <property type="entry name" value="ADHESINB"/>
</dbReference>
<evidence type="ECO:0000256" key="1">
    <source>
        <dbReference type="ARBA" id="ARBA00022448"/>
    </source>
</evidence>
<feature type="compositionally biased region" description="Acidic residues" evidence="4">
    <location>
        <begin position="143"/>
        <end position="154"/>
    </location>
</feature>
<gene>
    <name evidence="5" type="ORF">EK386_16175</name>
</gene>
<dbReference type="GO" id="GO:0030001">
    <property type="term" value="P:metal ion transport"/>
    <property type="evidence" value="ECO:0007669"/>
    <property type="project" value="InterPro"/>
</dbReference>
<keyword evidence="2" id="KW-0732">Signal</keyword>
<protein>
    <submittedName>
        <fullName evidence="5">Adhesin</fullName>
    </submittedName>
</protein>